<protein>
    <recommendedName>
        <fullName evidence="5">Short-chain dehydrogenase/reductase</fullName>
        <ecNumber evidence="5">1.1.1.-</ecNumber>
    </recommendedName>
</protein>
<keyword evidence="3 5" id="KW-0560">Oxidoreductase</keyword>
<organism evidence="6">
    <name type="scientific">Rhizophora mucronata</name>
    <name type="common">Asiatic mangrove</name>
    <dbReference type="NCBI Taxonomy" id="61149"/>
    <lineage>
        <taxon>Eukaryota</taxon>
        <taxon>Viridiplantae</taxon>
        <taxon>Streptophyta</taxon>
        <taxon>Embryophyta</taxon>
        <taxon>Tracheophyta</taxon>
        <taxon>Spermatophyta</taxon>
        <taxon>Magnoliopsida</taxon>
        <taxon>eudicotyledons</taxon>
        <taxon>Gunneridae</taxon>
        <taxon>Pentapetalae</taxon>
        <taxon>rosids</taxon>
        <taxon>fabids</taxon>
        <taxon>Malpighiales</taxon>
        <taxon>Rhizophoraceae</taxon>
        <taxon>Rhizophora</taxon>
    </lineage>
</organism>
<evidence type="ECO:0000256" key="5">
    <source>
        <dbReference type="RuleBase" id="RU369024"/>
    </source>
</evidence>
<dbReference type="FunFam" id="3.40.50.720:FF:000312">
    <property type="entry name" value="(+)-neomenthol dehydrogenase"/>
    <property type="match status" value="1"/>
</dbReference>
<dbReference type="GO" id="GO:0016616">
    <property type="term" value="F:oxidoreductase activity, acting on the CH-OH group of donors, NAD or NADP as acceptor"/>
    <property type="evidence" value="ECO:0007669"/>
    <property type="project" value="InterPro"/>
</dbReference>
<accession>A0A2P2JTI1</accession>
<dbReference type="Pfam" id="PF00106">
    <property type="entry name" value="adh_short"/>
    <property type="match status" value="1"/>
</dbReference>
<evidence type="ECO:0000256" key="4">
    <source>
        <dbReference type="RuleBase" id="RU000363"/>
    </source>
</evidence>
<dbReference type="SUPFAM" id="SSF51735">
    <property type="entry name" value="NAD(P)-binding Rossmann-fold domains"/>
    <property type="match status" value="1"/>
</dbReference>
<sequence>MAESPAVPSAKRYAVVTGAYKGIGFEICKQLVSNGIGVVLTSRDENKGLEAVQKLKDSDFSDDQVIFHQLDVLDPDSIASLADFIRTRLGKLDILVNNAGISGVSLNPDVFQRATELSGGWPDGKQITWDRMATQNFDMVQQCIQTNYYGARRMTEALVPLLELSDSARIVNISSSLGLLQFIPSEWAKQWLNDLENLTEERVDEVVNKFLKDFQEGMLETNGWPLHFSAYRVSKAALNAYTRIVAKRYPSFCVNCVCPGFCKTDIVANVGLCTPAQGAEKPVMLALLPNHGPSGIFFSEMGSSCF</sequence>
<dbReference type="EMBL" id="GGEC01016293">
    <property type="protein sequence ID" value="MBW96776.1"/>
    <property type="molecule type" value="Transcribed_RNA"/>
</dbReference>
<dbReference type="PANTHER" id="PTHR43490:SF119">
    <property type="entry name" value="SHORT-CHAIN DEHYDROGENASE_REDUCTASE"/>
    <property type="match status" value="1"/>
</dbReference>
<dbReference type="InterPro" id="IPR036291">
    <property type="entry name" value="NAD(P)-bd_dom_sf"/>
</dbReference>
<evidence type="ECO:0000256" key="2">
    <source>
        <dbReference type="ARBA" id="ARBA00022857"/>
    </source>
</evidence>
<dbReference type="AlphaFoldDB" id="A0A2P2JTI1"/>
<proteinExistence type="inferred from homology"/>
<dbReference type="InterPro" id="IPR002347">
    <property type="entry name" value="SDR_fam"/>
</dbReference>
<dbReference type="GO" id="GO:0016020">
    <property type="term" value="C:membrane"/>
    <property type="evidence" value="ECO:0007669"/>
    <property type="project" value="TreeGrafter"/>
</dbReference>
<dbReference type="EC" id="1.1.1.-" evidence="5"/>
<dbReference type="PANTHER" id="PTHR43490">
    <property type="entry name" value="(+)-NEOMENTHOL DEHYDROGENASE"/>
    <property type="match status" value="1"/>
</dbReference>
<dbReference type="InterPro" id="IPR045313">
    <property type="entry name" value="CBR1-like"/>
</dbReference>
<dbReference type="Gene3D" id="3.40.50.720">
    <property type="entry name" value="NAD(P)-binding Rossmann-like Domain"/>
    <property type="match status" value="1"/>
</dbReference>
<comment type="similarity">
    <text evidence="1 4">Belongs to the short-chain dehydrogenases/reductases (SDR) family.</text>
</comment>
<dbReference type="CDD" id="cd05324">
    <property type="entry name" value="carb_red_PTCR-like_SDR_c"/>
    <property type="match status" value="1"/>
</dbReference>
<dbReference type="PRINTS" id="PR00080">
    <property type="entry name" value="SDRFAMILY"/>
</dbReference>
<name>A0A2P2JTI1_RHIMU</name>
<evidence type="ECO:0000256" key="3">
    <source>
        <dbReference type="ARBA" id="ARBA00023002"/>
    </source>
</evidence>
<keyword evidence="2 5" id="KW-0521">NADP</keyword>
<reference evidence="6" key="1">
    <citation type="submission" date="2018-02" db="EMBL/GenBank/DDBJ databases">
        <title>Rhizophora mucronata_Transcriptome.</title>
        <authorList>
            <person name="Meera S.P."/>
            <person name="Sreeshan A."/>
            <person name="Augustine A."/>
        </authorList>
    </citation>
    <scope>NUCLEOTIDE SEQUENCE</scope>
    <source>
        <tissue evidence="6">Leaf</tissue>
    </source>
</reference>
<evidence type="ECO:0000256" key="1">
    <source>
        <dbReference type="ARBA" id="ARBA00006484"/>
    </source>
</evidence>
<dbReference type="PRINTS" id="PR00081">
    <property type="entry name" value="GDHRDH"/>
</dbReference>
<evidence type="ECO:0000313" key="6">
    <source>
        <dbReference type="EMBL" id="MBW96776.1"/>
    </source>
</evidence>